<accession>A0ACB8DZA8</accession>
<reference evidence="1" key="1">
    <citation type="submission" date="2020-05" db="EMBL/GenBank/DDBJ databases">
        <title>Large-scale comparative analyses of tick genomes elucidate their genetic diversity and vector capacities.</title>
        <authorList>
            <person name="Jia N."/>
            <person name="Wang J."/>
            <person name="Shi W."/>
            <person name="Du L."/>
            <person name="Sun Y."/>
            <person name="Zhan W."/>
            <person name="Jiang J."/>
            <person name="Wang Q."/>
            <person name="Zhang B."/>
            <person name="Ji P."/>
            <person name="Sakyi L.B."/>
            <person name="Cui X."/>
            <person name="Yuan T."/>
            <person name="Jiang B."/>
            <person name="Yang W."/>
            <person name="Lam T.T.-Y."/>
            <person name="Chang Q."/>
            <person name="Ding S."/>
            <person name="Wang X."/>
            <person name="Zhu J."/>
            <person name="Ruan X."/>
            <person name="Zhao L."/>
            <person name="Wei J."/>
            <person name="Que T."/>
            <person name="Du C."/>
            <person name="Cheng J."/>
            <person name="Dai P."/>
            <person name="Han X."/>
            <person name="Huang E."/>
            <person name="Gao Y."/>
            <person name="Liu J."/>
            <person name="Shao H."/>
            <person name="Ye R."/>
            <person name="Li L."/>
            <person name="Wei W."/>
            <person name="Wang X."/>
            <person name="Wang C."/>
            <person name="Yang T."/>
            <person name="Huo Q."/>
            <person name="Li W."/>
            <person name="Guo W."/>
            <person name="Chen H."/>
            <person name="Zhou L."/>
            <person name="Ni X."/>
            <person name="Tian J."/>
            <person name="Zhou Y."/>
            <person name="Sheng Y."/>
            <person name="Liu T."/>
            <person name="Pan Y."/>
            <person name="Xia L."/>
            <person name="Li J."/>
            <person name="Zhao F."/>
            <person name="Cao W."/>
        </authorList>
    </citation>
    <scope>NUCLEOTIDE SEQUENCE</scope>
    <source>
        <strain evidence="1">Dsil-2018</strain>
    </source>
</reference>
<name>A0ACB8DZA8_DERSI</name>
<keyword evidence="2" id="KW-1185">Reference proteome</keyword>
<dbReference type="Proteomes" id="UP000821865">
    <property type="component" value="Chromosome 1"/>
</dbReference>
<dbReference type="EMBL" id="CM023470">
    <property type="protein sequence ID" value="KAH7979674.1"/>
    <property type="molecule type" value="Genomic_DNA"/>
</dbReference>
<organism evidence="1 2">
    <name type="scientific">Dermacentor silvarum</name>
    <name type="common">Tick</name>
    <dbReference type="NCBI Taxonomy" id="543639"/>
    <lineage>
        <taxon>Eukaryota</taxon>
        <taxon>Metazoa</taxon>
        <taxon>Ecdysozoa</taxon>
        <taxon>Arthropoda</taxon>
        <taxon>Chelicerata</taxon>
        <taxon>Arachnida</taxon>
        <taxon>Acari</taxon>
        <taxon>Parasitiformes</taxon>
        <taxon>Ixodida</taxon>
        <taxon>Ixodoidea</taxon>
        <taxon>Ixodidae</taxon>
        <taxon>Rhipicephalinae</taxon>
        <taxon>Dermacentor</taxon>
    </lineage>
</organism>
<comment type="caution">
    <text evidence="1">The sequence shown here is derived from an EMBL/GenBank/DDBJ whole genome shotgun (WGS) entry which is preliminary data.</text>
</comment>
<gene>
    <name evidence="1" type="ORF">HPB49_010424</name>
</gene>
<evidence type="ECO:0000313" key="1">
    <source>
        <dbReference type="EMBL" id="KAH7979674.1"/>
    </source>
</evidence>
<protein>
    <submittedName>
        <fullName evidence="1">Uncharacterized protein</fullName>
    </submittedName>
</protein>
<sequence>MALLVSRPFHLDQGGEGRPRHTRYCTERHRASKNVPRRPRKRAPPPPLPDDDYKIYIRPCYGLNLRSRCAAQISDSVRKALKVSEETTAADVAQLNYSQNTILVSTPDEGRTAAYAGIAGISLGKTQYEVRPYVKPPNNTAKGIVRGIPDCDTQEVTMRSLEQNNPHVVYARQLGNTSAIIVLFEGTAVPHYIKYRGTIMRCVLYKKKIEACDTCLRTGHRKHVCPTPNVKKCHKCGLQDPLDGHECKAKCAVCGGPHETRSNDCRRRFATPPIVRQRKQQNRQHRRLRSRGRSRSPSRTTASLCRERRGNDTTVDHPPPH</sequence>
<proteinExistence type="predicted"/>
<evidence type="ECO:0000313" key="2">
    <source>
        <dbReference type="Proteomes" id="UP000821865"/>
    </source>
</evidence>